<accession>A0A8K0G3N2</accession>
<dbReference type="OrthoDB" id="1890790at2759"/>
<evidence type="ECO:0000256" key="2">
    <source>
        <dbReference type="ARBA" id="ARBA00022741"/>
    </source>
</evidence>
<dbReference type="Gene3D" id="6.10.250.780">
    <property type="match status" value="1"/>
</dbReference>
<dbReference type="EMBL" id="VTPC01084600">
    <property type="protein sequence ID" value="KAF2887217.1"/>
    <property type="molecule type" value="Genomic_DNA"/>
</dbReference>
<reference evidence="6" key="1">
    <citation type="submission" date="2019-08" db="EMBL/GenBank/DDBJ databases">
        <title>The genome of the North American firefly Photinus pyralis.</title>
        <authorList>
            <consortium name="Photinus pyralis genome working group"/>
            <person name="Fallon T.R."/>
            <person name="Sander Lower S.E."/>
            <person name="Weng J.-K."/>
        </authorList>
    </citation>
    <scope>NUCLEOTIDE SEQUENCE</scope>
    <source>
        <strain evidence="6">TRF0915ILg1</strain>
        <tissue evidence="6">Whole body</tissue>
    </source>
</reference>
<dbReference type="InterPro" id="IPR029787">
    <property type="entry name" value="Nucleotide_cyclase"/>
</dbReference>
<evidence type="ECO:0000256" key="3">
    <source>
        <dbReference type="ARBA" id="ARBA00023239"/>
    </source>
</evidence>
<dbReference type="Proteomes" id="UP000801492">
    <property type="component" value="Unassembled WGS sequence"/>
</dbReference>
<name>A0A8K0G3N2_IGNLU</name>
<dbReference type="AlphaFoldDB" id="A0A8K0G3N2"/>
<evidence type="ECO:0000313" key="7">
    <source>
        <dbReference type="Proteomes" id="UP000801492"/>
    </source>
</evidence>
<evidence type="ECO:0000256" key="4">
    <source>
        <dbReference type="ARBA" id="ARBA00023293"/>
    </source>
</evidence>
<feature type="domain" description="Guanylate cyclase" evidence="5">
    <location>
        <begin position="62"/>
        <end position="106"/>
    </location>
</feature>
<proteinExistence type="predicted"/>
<dbReference type="InterPro" id="IPR011645">
    <property type="entry name" value="HNOB_dom_associated"/>
</dbReference>
<feature type="non-terminal residue" evidence="6">
    <location>
        <position position="1"/>
    </location>
</feature>
<dbReference type="Gene3D" id="3.30.70.1230">
    <property type="entry name" value="Nucleotide cyclase"/>
    <property type="match status" value="1"/>
</dbReference>
<dbReference type="GO" id="GO:0008074">
    <property type="term" value="C:guanylate cyclase complex, soluble"/>
    <property type="evidence" value="ECO:0007669"/>
    <property type="project" value="TreeGrafter"/>
</dbReference>
<comment type="caution">
    <text evidence="6">The sequence shown here is derived from an EMBL/GenBank/DDBJ whole genome shotgun (WGS) entry which is preliminary data.</text>
</comment>
<dbReference type="PANTHER" id="PTHR45655">
    <property type="entry name" value="GUANYLATE CYCLASE SOLUBLE SUBUNIT BETA-2"/>
    <property type="match status" value="1"/>
</dbReference>
<keyword evidence="7" id="KW-1185">Reference proteome</keyword>
<sequence length="106" mass="12150">LELMFEKVEQNTGELEQNYKLLDTWKRRGDDLLYSMIPKTVADRLRAGHSSLNTCESFDAVTVMFCDLVGFNSSTVQDAMDVVASMNEVFSCFDELMDKFNVYKVI</sequence>
<evidence type="ECO:0000313" key="6">
    <source>
        <dbReference type="EMBL" id="KAF2887217.1"/>
    </source>
</evidence>
<dbReference type="PANTHER" id="PTHR45655:SF5">
    <property type="entry name" value="SOLUBLE GUANYLATE CYCLASE 89DA-RELATED"/>
    <property type="match status" value="1"/>
</dbReference>
<dbReference type="GO" id="GO:0070482">
    <property type="term" value="P:response to oxygen levels"/>
    <property type="evidence" value="ECO:0007669"/>
    <property type="project" value="TreeGrafter"/>
</dbReference>
<dbReference type="Pfam" id="PF07701">
    <property type="entry name" value="HNOBA"/>
    <property type="match status" value="1"/>
</dbReference>
<evidence type="ECO:0000256" key="1">
    <source>
        <dbReference type="ARBA" id="ARBA00012202"/>
    </source>
</evidence>
<evidence type="ECO:0000259" key="5">
    <source>
        <dbReference type="PROSITE" id="PS50125"/>
    </source>
</evidence>
<dbReference type="GO" id="GO:0019934">
    <property type="term" value="P:cGMP-mediated signaling"/>
    <property type="evidence" value="ECO:0007669"/>
    <property type="project" value="TreeGrafter"/>
</dbReference>
<keyword evidence="3" id="KW-0456">Lyase</keyword>
<gene>
    <name evidence="6" type="ORF">ILUMI_18956</name>
</gene>
<dbReference type="Pfam" id="PF00211">
    <property type="entry name" value="Guanylate_cyc"/>
    <property type="match status" value="1"/>
</dbReference>
<dbReference type="InterPro" id="IPR001054">
    <property type="entry name" value="A/G_cyclase"/>
</dbReference>
<keyword evidence="4" id="KW-0141">cGMP biosynthesis</keyword>
<dbReference type="EC" id="4.6.1.2" evidence="1"/>
<dbReference type="GO" id="GO:0000166">
    <property type="term" value="F:nucleotide binding"/>
    <property type="evidence" value="ECO:0007669"/>
    <property type="project" value="UniProtKB-KW"/>
</dbReference>
<keyword evidence="2" id="KW-0547">Nucleotide-binding</keyword>
<dbReference type="GO" id="GO:0004383">
    <property type="term" value="F:guanylate cyclase activity"/>
    <property type="evidence" value="ECO:0007669"/>
    <property type="project" value="UniProtKB-EC"/>
</dbReference>
<organism evidence="6 7">
    <name type="scientific">Ignelater luminosus</name>
    <name type="common">Cucubano</name>
    <name type="synonym">Pyrophorus luminosus</name>
    <dbReference type="NCBI Taxonomy" id="2038154"/>
    <lineage>
        <taxon>Eukaryota</taxon>
        <taxon>Metazoa</taxon>
        <taxon>Ecdysozoa</taxon>
        <taxon>Arthropoda</taxon>
        <taxon>Hexapoda</taxon>
        <taxon>Insecta</taxon>
        <taxon>Pterygota</taxon>
        <taxon>Neoptera</taxon>
        <taxon>Endopterygota</taxon>
        <taxon>Coleoptera</taxon>
        <taxon>Polyphaga</taxon>
        <taxon>Elateriformia</taxon>
        <taxon>Elateroidea</taxon>
        <taxon>Elateridae</taxon>
        <taxon>Agrypninae</taxon>
        <taxon>Pyrophorini</taxon>
        <taxon>Ignelater</taxon>
    </lineage>
</organism>
<dbReference type="PROSITE" id="PS50125">
    <property type="entry name" value="GUANYLATE_CYCLASE_2"/>
    <property type="match status" value="1"/>
</dbReference>
<protein>
    <recommendedName>
        <fullName evidence="1">guanylate cyclase</fullName>
        <ecNumber evidence="1">4.6.1.2</ecNumber>
    </recommendedName>
</protein>
<dbReference type="SUPFAM" id="SSF55073">
    <property type="entry name" value="Nucleotide cyclase"/>
    <property type="match status" value="1"/>
</dbReference>